<dbReference type="Pfam" id="PF00176">
    <property type="entry name" value="SNF2-rel_dom"/>
    <property type="match status" value="1"/>
</dbReference>
<evidence type="ECO:0000256" key="14">
    <source>
        <dbReference type="PROSITE-ProRule" id="PRU00175"/>
    </source>
</evidence>
<dbReference type="CDD" id="cd18793">
    <property type="entry name" value="SF2_C_SNF"/>
    <property type="match status" value="1"/>
</dbReference>
<dbReference type="Proteomes" id="UP000094336">
    <property type="component" value="Unassembled WGS sequence"/>
</dbReference>
<keyword evidence="5" id="KW-0547">Nucleotide-binding</keyword>
<dbReference type="InterPro" id="IPR027417">
    <property type="entry name" value="P-loop_NTPase"/>
</dbReference>
<dbReference type="InterPro" id="IPR050628">
    <property type="entry name" value="SNF2_RAD54_helicase_TF"/>
</dbReference>
<dbReference type="GO" id="GO:0005524">
    <property type="term" value="F:ATP binding"/>
    <property type="evidence" value="ECO:0007669"/>
    <property type="project" value="UniProtKB-KW"/>
</dbReference>
<reference evidence="19" key="1">
    <citation type="submission" date="2016-05" db="EMBL/GenBank/DDBJ databases">
        <title>Comparative genomics of biotechnologically important yeasts.</title>
        <authorList>
            <consortium name="DOE Joint Genome Institute"/>
            <person name="Riley R."/>
            <person name="Haridas S."/>
            <person name="Wolfe K.H."/>
            <person name="Lopes M.R."/>
            <person name="Hittinger C.T."/>
            <person name="Goker M."/>
            <person name="Salamov A."/>
            <person name="Wisecaver J."/>
            <person name="Long T.M."/>
            <person name="Aerts A.L."/>
            <person name="Barry K."/>
            <person name="Choi C."/>
            <person name="Clum A."/>
            <person name="Coughlan A.Y."/>
            <person name="Deshpande S."/>
            <person name="Douglass A.P."/>
            <person name="Hanson S.J."/>
            <person name="Klenk H.-P."/>
            <person name="Labutti K."/>
            <person name="Lapidus A."/>
            <person name="Lindquist E."/>
            <person name="Lipzen A."/>
            <person name="Meier-Kolthoff J.P."/>
            <person name="Ohm R.A."/>
            <person name="Otillar R.P."/>
            <person name="Pangilinan J."/>
            <person name="Peng Y."/>
            <person name="Rokas A."/>
            <person name="Rosa C.A."/>
            <person name="Scheuner C."/>
            <person name="Sibirny A.A."/>
            <person name="Slot J.C."/>
            <person name="Stielow J.B."/>
            <person name="Sun H."/>
            <person name="Kurtzman C.P."/>
            <person name="Blackwell M."/>
            <person name="Grigoriev I.V."/>
            <person name="Jeffries T.W."/>
        </authorList>
    </citation>
    <scope>NUCLEOTIDE SEQUENCE [LARGE SCALE GENOMIC DNA]</scope>
    <source>
        <strain evidence="19">NRRL Y-12698</strain>
    </source>
</reference>
<dbReference type="InterPro" id="IPR013083">
    <property type="entry name" value="Znf_RING/FYVE/PHD"/>
</dbReference>
<evidence type="ECO:0000259" key="17">
    <source>
        <dbReference type="PROSITE" id="PS51194"/>
    </source>
</evidence>
<dbReference type="GO" id="GO:0003676">
    <property type="term" value="F:nucleic acid binding"/>
    <property type="evidence" value="ECO:0007669"/>
    <property type="project" value="InterPro"/>
</dbReference>
<evidence type="ECO:0000256" key="4">
    <source>
        <dbReference type="ARBA" id="ARBA00022723"/>
    </source>
</evidence>
<dbReference type="GO" id="GO:0016818">
    <property type="term" value="F:hydrolase activity, acting on acid anhydrides, in phosphorus-containing anhydrides"/>
    <property type="evidence" value="ECO:0007669"/>
    <property type="project" value="InterPro"/>
</dbReference>
<evidence type="ECO:0000259" key="15">
    <source>
        <dbReference type="PROSITE" id="PS50089"/>
    </source>
</evidence>
<dbReference type="InterPro" id="IPR014001">
    <property type="entry name" value="Helicase_ATP-bd"/>
</dbReference>
<comment type="similarity">
    <text evidence="2">Belongs to the SNF2/RAD54 helicase family.</text>
</comment>
<dbReference type="SUPFAM" id="SSF57850">
    <property type="entry name" value="RING/U-box"/>
    <property type="match status" value="1"/>
</dbReference>
<keyword evidence="4" id="KW-0479">Metal-binding</keyword>
<evidence type="ECO:0000256" key="12">
    <source>
        <dbReference type="ARBA" id="ARBA00023204"/>
    </source>
</evidence>
<evidence type="ECO:0000256" key="10">
    <source>
        <dbReference type="ARBA" id="ARBA00022833"/>
    </source>
</evidence>
<organism evidence="18 19">
    <name type="scientific">Babjeviella inositovora NRRL Y-12698</name>
    <dbReference type="NCBI Taxonomy" id="984486"/>
    <lineage>
        <taxon>Eukaryota</taxon>
        <taxon>Fungi</taxon>
        <taxon>Dikarya</taxon>
        <taxon>Ascomycota</taxon>
        <taxon>Saccharomycotina</taxon>
        <taxon>Pichiomycetes</taxon>
        <taxon>Serinales incertae sedis</taxon>
        <taxon>Babjeviella</taxon>
    </lineage>
</organism>
<dbReference type="GeneID" id="30145737"/>
<evidence type="ECO:0000256" key="11">
    <source>
        <dbReference type="ARBA" id="ARBA00022840"/>
    </source>
</evidence>
<evidence type="ECO:0000256" key="5">
    <source>
        <dbReference type="ARBA" id="ARBA00022741"/>
    </source>
</evidence>
<dbReference type="EMBL" id="KV454427">
    <property type="protein sequence ID" value="ODQ81514.1"/>
    <property type="molecule type" value="Genomic_DNA"/>
</dbReference>
<keyword evidence="12" id="KW-0234">DNA repair</keyword>
<dbReference type="SUPFAM" id="SSF52540">
    <property type="entry name" value="P-loop containing nucleoside triphosphate hydrolases"/>
    <property type="match status" value="2"/>
</dbReference>
<dbReference type="AlphaFoldDB" id="A0A1E3QV81"/>
<keyword evidence="13" id="KW-0539">Nucleus</keyword>
<dbReference type="Gene3D" id="3.40.50.10810">
    <property type="entry name" value="Tandem AAA-ATPase domain"/>
    <property type="match status" value="1"/>
</dbReference>
<dbReference type="PROSITE" id="PS00518">
    <property type="entry name" value="ZF_RING_1"/>
    <property type="match status" value="1"/>
</dbReference>
<evidence type="ECO:0000256" key="1">
    <source>
        <dbReference type="ARBA" id="ARBA00004123"/>
    </source>
</evidence>
<dbReference type="PROSITE" id="PS50089">
    <property type="entry name" value="ZF_RING_2"/>
    <property type="match status" value="1"/>
</dbReference>
<name>A0A1E3QV81_9ASCO</name>
<dbReference type="OrthoDB" id="2801544at2759"/>
<dbReference type="CDD" id="cd18008">
    <property type="entry name" value="DEXDc_SHPRH-like"/>
    <property type="match status" value="1"/>
</dbReference>
<comment type="subcellular location">
    <subcellularLocation>
        <location evidence="1">Nucleus</location>
    </subcellularLocation>
</comment>
<dbReference type="InterPro" id="IPR014905">
    <property type="entry name" value="HIRAN"/>
</dbReference>
<dbReference type="InterPro" id="IPR017907">
    <property type="entry name" value="Znf_RING_CS"/>
</dbReference>
<dbReference type="SMART" id="SM00490">
    <property type="entry name" value="HELICc"/>
    <property type="match status" value="1"/>
</dbReference>
<keyword evidence="11" id="KW-0067">ATP-binding</keyword>
<evidence type="ECO:0000256" key="2">
    <source>
        <dbReference type="ARBA" id="ARBA00007025"/>
    </source>
</evidence>
<dbReference type="RefSeq" id="XP_018986842.1">
    <property type="nucleotide sequence ID" value="XM_019127884.1"/>
</dbReference>
<gene>
    <name evidence="18" type="ORF">BABINDRAFT_159795</name>
</gene>
<evidence type="ECO:0000259" key="16">
    <source>
        <dbReference type="PROSITE" id="PS51192"/>
    </source>
</evidence>
<dbReference type="GO" id="GO:0008270">
    <property type="term" value="F:zinc ion binding"/>
    <property type="evidence" value="ECO:0007669"/>
    <property type="project" value="UniProtKB-KW"/>
</dbReference>
<evidence type="ECO:0000256" key="8">
    <source>
        <dbReference type="ARBA" id="ARBA00022801"/>
    </source>
</evidence>
<accession>A0A1E3QV81</accession>
<keyword evidence="19" id="KW-1185">Reference proteome</keyword>
<sequence>MSNRRFFVLEEESLELEPEVIENAFESQFQGHLSGDAAADTISEWQKRLAAFLPVTRSQVEVLHTKYSSLLSEDAFATVVNELLDRTVQPPTKASSHAKATETRSLENTVNDTCFRITPQSSYSAPPSVKEIIVLDDLEDEAPTTHVKRPLAGGVDKYPKKQRESGWKRFIGSFQVRAWAVRPTVRPLKFRQTMRMKRLIPKSLKKTGDRFGSTAVIRLEDIETHREIGRLPEDVTKMLSPLLDLAVLELDCRVILCESRLSTGDSFGVQIDCYFSHHAFEEIGAAGTLNPFKKRDESKFALEPESEVALKLRQKSMVKLFAKLNVRALGNSQPSVVDDTLGDEAESEKADELNVNQLKELYRSSQQAEMLENLPETVPPNTFQLELRPYQKQGLTWLLYREKETKGLKAVEELEAEPWNQTQQVSQHLTQDEIEEIVEEEGMINPLWKEYNWPEDTSFANEAATVAIDRASSSSSSFYANMYSGELSLEKPVIRQVTKGGILADEMGLGKTISTLALIHSAYFDKLYDARRAAREHYAYKTTLIVVPMSLLSQWQREFETSNTHLKHKCYVYYGSDGNLGDLTSYLCDDGAPIVVLTTYGTIMNEWAKNSRRGPEGGKLSGIKSGAKAANSFAKSSNTSGNGLFSVKFFRIVLDEGHTIRNRTTKTTKAVYDLTASRKWLITGTPIINRLDDLFSLVKFLELEPWCNVSYWKSFITVPFENKNVSQALDIVKAILDPIIIRRTKVMKQKNGRALVELPEKEVTIEYVKFEEEERTMYDWFLKKAENSFQEGLKSGELLKRYTTILVHILRLRQLCCHPLLVGTAGDELEEISVNPIELSEFQPPTHGALSEQEVEATVAGFSTLDLSNTECSICTNSPVSLHETCVTPCGHTYCLECLLCHIDFQVQRGNDAQCPMCRAAISKKALFRVRRNRLMNEFYLYDSKIISSKIKALLSHLRALKDRQLGEQVIVFSQFSTYLDLIETALAYESDDYLVYKFDGRLSMQERQSILEKFQSKQSTGRITVLLLSLKAGGVGLNLTNASRGFMMDPWWSRSIEDQAIDRLHRIGQLRNVKVVRFIMEGSIEVKMLKIQERKKQLGEIVSAQEEERRQRRIEEIQLLFEEE</sequence>
<dbReference type="GO" id="GO:0008094">
    <property type="term" value="F:ATP-dependent activity, acting on DNA"/>
    <property type="evidence" value="ECO:0007669"/>
    <property type="project" value="TreeGrafter"/>
</dbReference>
<evidence type="ECO:0000256" key="13">
    <source>
        <dbReference type="ARBA" id="ARBA00023242"/>
    </source>
</evidence>
<dbReference type="PROSITE" id="PS51192">
    <property type="entry name" value="HELICASE_ATP_BIND_1"/>
    <property type="match status" value="1"/>
</dbReference>
<dbReference type="InterPro" id="IPR049730">
    <property type="entry name" value="SNF2/RAD54-like_C"/>
</dbReference>
<dbReference type="InterPro" id="IPR038718">
    <property type="entry name" value="SNF2-like_sf"/>
</dbReference>
<dbReference type="Gene3D" id="3.40.50.300">
    <property type="entry name" value="P-loop containing nucleotide triphosphate hydrolases"/>
    <property type="match status" value="1"/>
</dbReference>
<keyword evidence="7 14" id="KW-0863">Zinc-finger</keyword>
<proteinExistence type="inferred from homology"/>
<dbReference type="SMART" id="SM00184">
    <property type="entry name" value="RING"/>
    <property type="match status" value="1"/>
</dbReference>
<keyword evidence="9" id="KW-0347">Helicase</keyword>
<dbReference type="SMART" id="SM00910">
    <property type="entry name" value="HIRAN"/>
    <property type="match status" value="1"/>
</dbReference>
<evidence type="ECO:0000313" key="19">
    <source>
        <dbReference type="Proteomes" id="UP000094336"/>
    </source>
</evidence>
<feature type="domain" description="RING-type" evidence="15">
    <location>
        <begin position="872"/>
        <end position="919"/>
    </location>
</feature>
<dbReference type="InterPro" id="IPR000330">
    <property type="entry name" value="SNF2_N"/>
</dbReference>
<evidence type="ECO:0000313" key="18">
    <source>
        <dbReference type="EMBL" id="ODQ81514.1"/>
    </source>
</evidence>
<dbReference type="PANTHER" id="PTHR45626:SF22">
    <property type="entry name" value="DNA REPAIR PROTEIN RAD5"/>
    <property type="match status" value="1"/>
</dbReference>
<dbReference type="STRING" id="984486.A0A1E3QV81"/>
<protein>
    <recommendedName>
        <fullName evidence="3">DNA repair protein RAD5</fullName>
    </recommendedName>
</protein>
<dbReference type="GO" id="GO:0005634">
    <property type="term" value="C:nucleus"/>
    <property type="evidence" value="ECO:0007669"/>
    <property type="project" value="UniProtKB-SubCell"/>
</dbReference>
<dbReference type="GO" id="GO:0004386">
    <property type="term" value="F:helicase activity"/>
    <property type="evidence" value="ECO:0007669"/>
    <property type="project" value="UniProtKB-KW"/>
</dbReference>
<dbReference type="InterPro" id="IPR001650">
    <property type="entry name" value="Helicase_C-like"/>
</dbReference>
<dbReference type="SMART" id="SM00487">
    <property type="entry name" value="DEXDc"/>
    <property type="match status" value="1"/>
</dbReference>
<keyword evidence="10" id="KW-0862">Zinc</keyword>
<feature type="domain" description="Helicase C-terminal" evidence="17">
    <location>
        <begin position="953"/>
        <end position="1125"/>
    </location>
</feature>
<dbReference type="PANTHER" id="PTHR45626">
    <property type="entry name" value="TRANSCRIPTION TERMINATION FACTOR 2-RELATED"/>
    <property type="match status" value="1"/>
</dbReference>
<dbReference type="PROSITE" id="PS51194">
    <property type="entry name" value="HELICASE_CTER"/>
    <property type="match status" value="1"/>
</dbReference>
<evidence type="ECO:0000256" key="3">
    <source>
        <dbReference type="ARBA" id="ARBA00013412"/>
    </source>
</evidence>
<evidence type="ECO:0000256" key="6">
    <source>
        <dbReference type="ARBA" id="ARBA00022763"/>
    </source>
</evidence>
<dbReference type="Gene3D" id="3.30.40.10">
    <property type="entry name" value="Zinc/RING finger domain, C3HC4 (zinc finger)"/>
    <property type="match status" value="1"/>
</dbReference>
<dbReference type="InterPro" id="IPR001841">
    <property type="entry name" value="Znf_RING"/>
</dbReference>
<keyword evidence="8" id="KW-0378">Hydrolase</keyword>
<evidence type="ECO:0000256" key="7">
    <source>
        <dbReference type="ARBA" id="ARBA00022771"/>
    </source>
</evidence>
<keyword evidence="6" id="KW-0227">DNA damage</keyword>
<dbReference type="GO" id="GO:0006281">
    <property type="term" value="P:DNA repair"/>
    <property type="evidence" value="ECO:0007669"/>
    <property type="project" value="UniProtKB-KW"/>
</dbReference>
<dbReference type="Pfam" id="PF00271">
    <property type="entry name" value="Helicase_C"/>
    <property type="match status" value="1"/>
</dbReference>
<feature type="domain" description="Helicase ATP-binding" evidence="16">
    <location>
        <begin position="492"/>
        <end position="704"/>
    </location>
</feature>
<evidence type="ECO:0000256" key="9">
    <source>
        <dbReference type="ARBA" id="ARBA00022806"/>
    </source>
</evidence>
<dbReference type="Pfam" id="PF08797">
    <property type="entry name" value="HIRAN"/>
    <property type="match status" value="1"/>
</dbReference>